<evidence type="ECO:0000313" key="3">
    <source>
        <dbReference type="EMBL" id="KWW21881.1"/>
    </source>
</evidence>
<sequence>MSNPHQVPTTDSQQYFVSAMRGLGTRTILYQQNVATSLGLYNHDFISVDILRETGPITAGELAKKTGLTTGSITALVDRLEKFGYVRRQNDPNDRRRVIIVPEYEDKEEVYNTYLPLHNEMVKLVSSYTPEELELITTFLGKASSVLDDQIQQLSSNKQGPK</sequence>
<name>A0A109N1Q8_9BACI</name>
<dbReference type="Pfam" id="PF01047">
    <property type="entry name" value="MarR"/>
    <property type="match status" value="1"/>
</dbReference>
<dbReference type="InterPro" id="IPR000835">
    <property type="entry name" value="HTH_MarR-typ"/>
</dbReference>
<keyword evidence="4" id="KW-1185">Reference proteome</keyword>
<dbReference type="SMART" id="SM00347">
    <property type="entry name" value="HTH_MARR"/>
    <property type="match status" value="1"/>
</dbReference>
<dbReference type="AlphaFoldDB" id="A0A109N1Q8"/>
<dbReference type="Gene3D" id="1.10.10.10">
    <property type="entry name" value="Winged helix-like DNA-binding domain superfamily/Winged helix DNA-binding domain"/>
    <property type="match status" value="1"/>
</dbReference>
<organism evidence="3 4">
    <name type="scientific">Peribacillus simplex</name>
    <dbReference type="NCBI Taxonomy" id="1478"/>
    <lineage>
        <taxon>Bacteria</taxon>
        <taxon>Bacillati</taxon>
        <taxon>Bacillota</taxon>
        <taxon>Bacilli</taxon>
        <taxon>Bacillales</taxon>
        <taxon>Bacillaceae</taxon>
        <taxon>Peribacillus</taxon>
    </lineage>
</organism>
<comment type="caution">
    <text evidence="3">The sequence shown here is derived from an EMBL/GenBank/DDBJ whole genome shotgun (WGS) entry which is preliminary data.</text>
</comment>
<dbReference type="PROSITE" id="PS50995">
    <property type="entry name" value="HTH_MARR_2"/>
    <property type="match status" value="1"/>
</dbReference>
<dbReference type="PANTHER" id="PTHR33164">
    <property type="entry name" value="TRANSCRIPTIONAL REGULATOR, MARR FAMILY"/>
    <property type="match status" value="1"/>
</dbReference>
<accession>A0A109N1Q8</accession>
<dbReference type="SUPFAM" id="SSF46785">
    <property type="entry name" value="Winged helix' DNA-binding domain"/>
    <property type="match status" value="1"/>
</dbReference>
<dbReference type="InterPro" id="IPR036390">
    <property type="entry name" value="WH_DNA-bd_sf"/>
</dbReference>
<dbReference type="GO" id="GO:0006950">
    <property type="term" value="P:response to stress"/>
    <property type="evidence" value="ECO:0007669"/>
    <property type="project" value="TreeGrafter"/>
</dbReference>
<evidence type="ECO:0000256" key="1">
    <source>
        <dbReference type="ARBA" id="ARBA00023125"/>
    </source>
</evidence>
<dbReference type="PANTHER" id="PTHR33164:SF106">
    <property type="entry name" value="TRANSCRIPTIONAL REGULATORY PROTEIN"/>
    <property type="match status" value="1"/>
</dbReference>
<dbReference type="GO" id="GO:0003700">
    <property type="term" value="F:DNA-binding transcription factor activity"/>
    <property type="evidence" value="ECO:0007669"/>
    <property type="project" value="InterPro"/>
</dbReference>
<proteinExistence type="predicted"/>
<evidence type="ECO:0000259" key="2">
    <source>
        <dbReference type="PROSITE" id="PS50995"/>
    </source>
</evidence>
<dbReference type="EMBL" id="LNNH01000010">
    <property type="protein sequence ID" value="KWW21881.1"/>
    <property type="molecule type" value="Genomic_DNA"/>
</dbReference>
<protein>
    <submittedName>
        <fullName evidence="3">MarR family transcriptional regulator</fullName>
    </submittedName>
</protein>
<dbReference type="Proteomes" id="UP000064189">
    <property type="component" value="Unassembled WGS sequence"/>
</dbReference>
<dbReference type="GO" id="GO:0003677">
    <property type="term" value="F:DNA binding"/>
    <property type="evidence" value="ECO:0007669"/>
    <property type="project" value="UniProtKB-KW"/>
</dbReference>
<reference evidence="3 4" key="1">
    <citation type="submission" date="2015-11" db="EMBL/GenBank/DDBJ databases">
        <title>Genome Sequence of Bacillus simplex strain VanAntwerpen2.</title>
        <authorList>
            <person name="Couger M.B."/>
        </authorList>
    </citation>
    <scope>NUCLEOTIDE SEQUENCE [LARGE SCALE GENOMIC DNA]</scope>
    <source>
        <strain evidence="3 4">VanAntwerpen02</strain>
    </source>
</reference>
<keyword evidence="1" id="KW-0238">DNA-binding</keyword>
<dbReference type="InterPro" id="IPR039422">
    <property type="entry name" value="MarR/SlyA-like"/>
</dbReference>
<evidence type="ECO:0000313" key="4">
    <source>
        <dbReference type="Proteomes" id="UP000064189"/>
    </source>
</evidence>
<feature type="domain" description="HTH marR-type" evidence="2">
    <location>
        <begin position="9"/>
        <end position="145"/>
    </location>
</feature>
<gene>
    <name evidence="3" type="ORF">AS888_05180</name>
</gene>
<dbReference type="InterPro" id="IPR036388">
    <property type="entry name" value="WH-like_DNA-bd_sf"/>
</dbReference>
<dbReference type="PRINTS" id="PR00598">
    <property type="entry name" value="HTHMARR"/>
</dbReference>